<dbReference type="EMBL" id="LFZW01000001">
    <property type="protein sequence ID" value="KMY51715.1"/>
    <property type="molecule type" value="Genomic_DNA"/>
</dbReference>
<evidence type="ECO:0000313" key="2">
    <source>
        <dbReference type="EMBL" id="KMY51715.1"/>
    </source>
</evidence>
<name>A0A0K9GYN0_9BACI</name>
<dbReference type="GO" id="GO:0015035">
    <property type="term" value="F:protein-disulfide reductase activity"/>
    <property type="evidence" value="ECO:0007669"/>
    <property type="project" value="TreeGrafter"/>
</dbReference>
<comment type="caution">
    <text evidence="2">The sequence shown here is derived from an EMBL/GenBank/DDBJ whole genome shotgun (WGS) entry which is preliminary data.</text>
</comment>
<dbReference type="Gene3D" id="3.40.30.10">
    <property type="entry name" value="Glutaredoxin"/>
    <property type="match status" value="1"/>
</dbReference>
<keyword evidence="3" id="KW-1185">Reference proteome</keyword>
<dbReference type="RefSeq" id="WP_049683064.1">
    <property type="nucleotide sequence ID" value="NZ_LFZW01000001.1"/>
</dbReference>
<dbReference type="SUPFAM" id="SSF52833">
    <property type="entry name" value="Thioredoxin-like"/>
    <property type="match status" value="1"/>
</dbReference>
<gene>
    <name evidence="2" type="ORF">AC625_21095</name>
</gene>
<dbReference type="Pfam" id="PF00085">
    <property type="entry name" value="Thioredoxin"/>
    <property type="match status" value="1"/>
</dbReference>
<dbReference type="CDD" id="cd02947">
    <property type="entry name" value="TRX_family"/>
    <property type="match status" value="1"/>
</dbReference>
<accession>A0A0K9GYN0</accession>
<dbReference type="GO" id="GO:0045454">
    <property type="term" value="P:cell redox homeostasis"/>
    <property type="evidence" value="ECO:0007669"/>
    <property type="project" value="TreeGrafter"/>
</dbReference>
<reference evidence="3" key="1">
    <citation type="submission" date="2015-07" db="EMBL/GenBank/DDBJ databases">
        <title>Genome sequencing project for genomic taxonomy and phylogenomics of Bacillus-like bacteria.</title>
        <authorList>
            <person name="Liu B."/>
            <person name="Wang J."/>
            <person name="Zhu Y."/>
            <person name="Liu G."/>
            <person name="Chen Q."/>
            <person name="Chen Z."/>
            <person name="Lan J."/>
            <person name="Che J."/>
            <person name="Ge C."/>
            <person name="Shi H."/>
            <person name="Pan Z."/>
            <person name="Liu X."/>
        </authorList>
    </citation>
    <scope>NUCLEOTIDE SEQUENCE [LARGE SCALE GENOMIC DNA]</scope>
    <source>
        <strain evidence="3">FJAT-27997</strain>
    </source>
</reference>
<dbReference type="InterPro" id="IPR013766">
    <property type="entry name" value="Thioredoxin_domain"/>
</dbReference>
<evidence type="ECO:0000259" key="1">
    <source>
        <dbReference type="Pfam" id="PF00085"/>
    </source>
</evidence>
<dbReference type="PANTHER" id="PTHR45663">
    <property type="entry name" value="GEO12009P1"/>
    <property type="match status" value="1"/>
</dbReference>
<dbReference type="Proteomes" id="UP000037146">
    <property type="component" value="Unassembled WGS sequence"/>
</dbReference>
<sequence length="103" mass="11826">MQEWNEKELNDAILQKETICLYLYTPMCGTCQVASKMLSVALELFPNLTSGKMNVNFIPSIAMQYKIESVPCLLLFKEGQLIEKIYAFQSVPHLYMLLKELNS</sequence>
<protein>
    <submittedName>
        <fullName evidence="2">Thioredoxin</fullName>
    </submittedName>
</protein>
<dbReference type="PATRIC" id="fig|1679170.3.peg.4759"/>
<dbReference type="InterPro" id="IPR036249">
    <property type="entry name" value="Thioredoxin-like_sf"/>
</dbReference>
<dbReference type="GO" id="GO:0005829">
    <property type="term" value="C:cytosol"/>
    <property type="evidence" value="ECO:0007669"/>
    <property type="project" value="TreeGrafter"/>
</dbReference>
<evidence type="ECO:0000313" key="3">
    <source>
        <dbReference type="Proteomes" id="UP000037146"/>
    </source>
</evidence>
<dbReference type="OrthoDB" id="5784238at2"/>
<proteinExistence type="predicted"/>
<feature type="domain" description="Thioredoxin" evidence="1">
    <location>
        <begin position="4"/>
        <end position="87"/>
    </location>
</feature>
<organism evidence="2 3">
    <name type="scientific">Peribacillus loiseleuriae</name>
    <dbReference type="NCBI Taxonomy" id="1679170"/>
    <lineage>
        <taxon>Bacteria</taxon>
        <taxon>Bacillati</taxon>
        <taxon>Bacillota</taxon>
        <taxon>Bacilli</taxon>
        <taxon>Bacillales</taxon>
        <taxon>Bacillaceae</taxon>
        <taxon>Peribacillus</taxon>
    </lineage>
</organism>
<dbReference type="STRING" id="1679170.AC625_21095"/>
<dbReference type="AlphaFoldDB" id="A0A0K9GYN0"/>
<dbReference type="PANTHER" id="PTHR45663:SF41">
    <property type="entry name" value="THIOREDOXIN-LIKE PROTEIN YUSE"/>
    <property type="match status" value="1"/>
</dbReference>